<dbReference type="AlphaFoldDB" id="A0A1M4U075"/>
<evidence type="ECO:0000313" key="2">
    <source>
        <dbReference type="Proteomes" id="UP000184287"/>
    </source>
</evidence>
<protein>
    <submittedName>
        <fullName evidence="1">Uncharacterized protein</fullName>
    </submittedName>
</protein>
<proteinExistence type="predicted"/>
<gene>
    <name evidence="1" type="ORF">SAMN04488522_101385</name>
</gene>
<name>A0A1M4U075_9SPHI</name>
<dbReference type="Proteomes" id="UP000184287">
    <property type="component" value="Unassembled WGS sequence"/>
</dbReference>
<keyword evidence="2" id="KW-1185">Reference proteome</keyword>
<dbReference type="EMBL" id="FQUQ01000001">
    <property type="protein sequence ID" value="SHE50109.1"/>
    <property type="molecule type" value="Genomic_DNA"/>
</dbReference>
<evidence type="ECO:0000313" key="1">
    <source>
        <dbReference type="EMBL" id="SHE50109.1"/>
    </source>
</evidence>
<reference evidence="2" key="1">
    <citation type="submission" date="2016-11" db="EMBL/GenBank/DDBJ databases">
        <authorList>
            <person name="Varghese N."/>
            <person name="Submissions S."/>
        </authorList>
    </citation>
    <scope>NUCLEOTIDE SEQUENCE [LARGE SCALE GENOMIC DNA]</scope>
    <source>
        <strain evidence="2">DSM 16990</strain>
    </source>
</reference>
<dbReference type="STRING" id="288992.SAMN04488522_101385"/>
<accession>A0A1M4U075</accession>
<sequence>MARIMFSKVNNSDHMLETYGLSEENSILPMLEDFKDEDEIREYCWKVLRTYPDLKKETWTVGLEGGDYIYSFAGNYIFITDDIWSFNLIAKQPVLELLAAQLKQERKNCMDR</sequence>
<organism evidence="1 2">
    <name type="scientific">Pedobacter caeni</name>
    <dbReference type="NCBI Taxonomy" id="288992"/>
    <lineage>
        <taxon>Bacteria</taxon>
        <taxon>Pseudomonadati</taxon>
        <taxon>Bacteroidota</taxon>
        <taxon>Sphingobacteriia</taxon>
        <taxon>Sphingobacteriales</taxon>
        <taxon>Sphingobacteriaceae</taxon>
        <taxon>Pedobacter</taxon>
    </lineage>
</organism>